<dbReference type="Proteomes" id="UP000535543">
    <property type="component" value="Unassembled WGS sequence"/>
</dbReference>
<gene>
    <name evidence="1" type="ORF">FGL95_22610</name>
</gene>
<reference evidence="1 2" key="2">
    <citation type="submission" date="2020-06" db="EMBL/GenBank/DDBJ databases">
        <title>Antribacter stalactiti gen. nov., sp. nov., a new member of the family Nacardiaceae isolated from a cave.</title>
        <authorList>
            <person name="Kim I.S."/>
        </authorList>
    </citation>
    <scope>NUCLEOTIDE SEQUENCE [LARGE SCALE GENOMIC DNA]</scope>
    <source>
        <strain evidence="1 2">YC2-7</strain>
    </source>
</reference>
<dbReference type="EMBL" id="VCQU01000008">
    <property type="protein sequence ID" value="NMN97834.1"/>
    <property type="molecule type" value="Genomic_DNA"/>
</dbReference>
<dbReference type="RefSeq" id="WP_169591064.1">
    <property type="nucleotide sequence ID" value="NZ_VCQU01000008.1"/>
</dbReference>
<dbReference type="AlphaFoldDB" id="A0A848KLG8"/>
<sequence>MSRMKGPRIDFDFARPWKSPFDSFQPICAAKNAQFDFTSDVTPPIFQEASDEASMIAATMSAPHNPDPEYQTQTTMQALARIPSIELGHKNI</sequence>
<reference evidence="1 2" key="1">
    <citation type="submission" date="2019-05" db="EMBL/GenBank/DDBJ databases">
        <authorList>
            <person name="Lee S.D."/>
        </authorList>
    </citation>
    <scope>NUCLEOTIDE SEQUENCE [LARGE SCALE GENOMIC DNA]</scope>
    <source>
        <strain evidence="1 2">YC2-7</strain>
    </source>
</reference>
<proteinExistence type="predicted"/>
<name>A0A848KLG8_9NOCA</name>
<organism evidence="1 2">
    <name type="scientific">Antrihabitans stalactiti</name>
    <dbReference type="NCBI Taxonomy" id="2584121"/>
    <lineage>
        <taxon>Bacteria</taxon>
        <taxon>Bacillati</taxon>
        <taxon>Actinomycetota</taxon>
        <taxon>Actinomycetes</taxon>
        <taxon>Mycobacteriales</taxon>
        <taxon>Nocardiaceae</taxon>
        <taxon>Antrihabitans</taxon>
    </lineage>
</organism>
<evidence type="ECO:0000313" key="1">
    <source>
        <dbReference type="EMBL" id="NMN97834.1"/>
    </source>
</evidence>
<protein>
    <submittedName>
        <fullName evidence="1">Uncharacterized protein</fullName>
    </submittedName>
</protein>
<keyword evidence="2" id="KW-1185">Reference proteome</keyword>
<evidence type="ECO:0000313" key="2">
    <source>
        <dbReference type="Proteomes" id="UP000535543"/>
    </source>
</evidence>
<comment type="caution">
    <text evidence="1">The sequence shown here is derived from an EMBL/GenBank/DDBJ whole genome shotgun (WGS) entry which is preliminary data.</text>
</comment>
<accession>A0A848KLG8</accession>